<dbReference type="Proteomes" id="UP000789390">
    <property type="component" value="Unassembled WGS sequence"/>
</dbReference>
<accession>A0A8J2WNH0</accession>
<proteinExistence type="predicted"/>
<feature type="domain" description="Reelin" evidence="2">
    <location>
        <begin position="34"/>
        <end position="160"/>
    </location>
</feature>
<dbReference type="InterPro" id="IPR042307">
    <property type="entry name" value="Reeler_sf"/>
</dbReference>
<gene>
    <name evidence="3" type="ORF">DGAL_LOCUS14959</name>
</gene>
<organism evidence="3 4">
    <name type="scientific">Daphnia galeata</name>
    <dbReference type="NCBI Taxonomy" id="27404"/>
    <lineage>
        <taxon>Eukaryota</taxon>
        <taxon>Metazoa</taxon>
        <taxon>Ecdysozoa</taxon>
        <taxon>Arthropoda</taxon>
        <taxon>Crustacea</taxon>
        <taxon>Branchiopoda</taxon>
        <taxon>Diplostraca</taxon>
        <taxon>Cladocera</taxon>
        <taxon>Anomopoda</taxon>
        <taxon>Daphniidae</taxon>
        <taxon>Daphnia</taxon>
    </lineage>
</organism>
<keyword evidence="4" id="KW-1185">Reference proteome</keyword>
<feature type="chain" id="PRO_5035269520" description="Reelin domain-containing protein" evidence="1">
    <location>
        <begin position="22"/>
        <end position="186"/>
    </location>
</feature>
<dbReference type="Pfam" id="PF02014">
    <property type="entry name" value="Reeler"/>
    <property type="match status" value="1"/>
</dbReference>
<dbReference type="InterPro" id="IPR002861">
    <property type="entry name" value="Reeler_dom"/>
</dbReference>
<comment type="caution">
    <text evidence="3">The sequence shown here is derived from an EMBL/GenBank/DDBJ whole genome shotgun (WGS) entry which is preliminary data.</text>
</comment>
<dbReference type="PANTHER" id="PTHR45828:SF36">
    <property type="entry name" value="REELIN DOMAIN-CONTAINING PROTEIN"/>
    <property type="match status" value="1"/>
</dbReference>
<evidence type="ECO:0000256" key="1">
    <source>
        <dbReference type="SAM" id="SignalP"/>
    </source>
</evidence>
<feature type="signal peptide" evidence="1">
    <location>
        <begin position="1"/>
        <end position="21"/>
    </location>
</feature>
<evidence type="ECO:0000313" key="4">
    <source>
        <dbReference type="Proteomes" id="UP000789390"/>
    </source>
</evidence>
<dbReference type="PANTHER" id="PTHR45828">
    <property type="entry name" value="CYTOCHROME B561/FERRIC REDUCTASE TRANSMEMBRANE"/>
    <property type="match status" value="1"/>
</dbReference>
<dbReference type="EMBL" id="CAKKLH010000313">
    <property type="protein sequence ID" value="CAH0111319.1"/>
    <property type="molecule type" value="Genomic_DNA"/>
</dbReference>
<dbReference type="CDD" id="cd08544">
    <property type="entry name" value="Reeler"/>
    <property type="match status" value="1"/>
</dbReference>
<dbReference type="OrthoDB" id="6418377at2759"/>
<name>A0A8J2WNH0_9CRUS</name>
<evidence type="ECO:0000259" key="2">
    <source>
        <dbReference type="Pfam" id="PF02014"/>
    </source>
</evidence>
<dbReference type="AlphaFoldDB" id="A0A8J2WNH0"/>
<keyword evidence="1" id="KW-0732">Signal</keyword>
<dbReference type="Gene3D" id="2.60.40.4060">
    <property type="entry name" value="Reeler domain"/>
    <property type="match status" value="1"/>
</dbReference>
<protein>
    <recommendedName>
        <fullName evidence="2">Reelin domain-containing protein</fullName>
    </recommendedName>
</protein>
<sequence length="186" mass="20972">MSRFSMLDSFLALLLMDRITSIQSLVYGAPIENCQSMYPQHDYYLPQWLNPPPYTLSASIILDDTSDSSNQYNARSLTGDKIVGSFDPDVDSNTAKLIDCHGGAHSYLSLNPSPDSQNAATHVLNLPKRVVNFVWKPPANFEGEFYFVATVVAEYKVFWTGIETPPFNIVNKCKLIEELPRQMDRN</sequence>
<dbReference type="InterPro" id="IPR051237">
    <property type="entry name" value="Ferric-chelate_Red/DefProt"/>
</dbReference>
<dbReference type="GO" id="GO:0016020">
    <property type="term" value="C:membrane"/>
    <property type="evidence" value="ECO:0007669"/>
    <property type="project" value="TreeGrafter"/>
</dbReference>
<evidence type="ECO:0000313" key="3">
    <source>
        <dbReference type="EMBL" id="CAH0111319.1"/>
    </source>
</evidence>
<reference evidence="3" key="1">
    <citation type="submission" date="2021-11" db="EMBL/GenBank/DDBJ databases">
        <authorList>
            <person name="Schell T."/>
        </authorList>
    </citation>
    <scope>NUCLEOTIDE SEQUENCE</scope>
    <source>
        <strain evidence="3">M5</strain>
    </source>
</reference>